<evidence type="ECO:0000256" key="9">
    <source>
        <dbReference type="SAM" id="Phobius"/>
    </source>
</evidence>
<dbReference type="SMART" id="SM00679">
    <property type="entry name" value="CTNS"/>
    <property type="match status" value="2"/>
</dbReference>
<protein>
    <recommendedName>
        <fullName evidence="8">Mannose-P-dolichol utilization defect 1 protein homolog</fullName>
    </recommendedName>
</protein>
<dbReference type="PANTHER" id="PTHR12226">
    <property type="entry name" value="MANNOSE-P-DOLICHOL UTILIZATION DEFECT 1 LEC35 -RELATED"/>
    <property type="match status" value="1"/>
</dbReference>
<evidence type="ECO:0000256" key="6">
    <source>
        <dbReference type="ARBA" id="ARBA00023136"/>
    </source>
</evidence>
<evidence type="ECO:0000256" key="7">
    <source>
        <dbReference type="ARBA" id="ARBA00038475"/>
    </source>
</evidence>
<dbReference type="PIRSF" id="PIRSF023381">
    <property type="entry name" value="MannP-dilichol_defect-1p"/>
    <property type="match status" value="1"/>
</dbReference>
<gene>
    <name evidence="10" type="ORF">TRICI_004178</name>
</gene>
<dbReference type="FunFam" id="1.20.1280.290:FF:000006">
    <property type="entry name" value="mannose-P-dolichol utilization defect 1 protein"/>
    <property type="match status" value="1"/>
</dbReference>
<dbReference type="InterPro" id="IPR006603">
    <property type="entry name" value="PQ-loop_rpt"/>
</dbReference>
<evidence type="ECO:0000256" key="2">
    <source>
        <dbReference type="ARBA" id="ARBA00022448"/>
    </source>
</evidence>
<dbReference type="Proteomes" id="UP000761534">
    <property type="component" value="Unassembled WGS sequence"/>
</dbReference>
<sequence length="268" mass="29224">MMDIIGKIVDPLGPYIRPVTALIPGPIEQIGVNIIGEECYDVLIRDVEFGNNPECVALGISKGLSWGIVIMSSIVKVPQILKLLQSRSAAGLSLISFILETVSYLITIAYNYRSGFPFSTFGETVLISMQNIVITLLIFIYSGKKPQAAIFSAILTAACAALFPKNGTGVNGEVLTYLQGLTIPLTLFSKIPQVYSNWQNKSTGQLSVFTVVNYLLGSLARVFTTIQEVDDPMVLGSFLGSTVLNFVLFIQVLLYWNTKPVSAEKKTK</sequence>
<evidence type="ECO:0000256" key="3">
    <source>
        <dbReference type="ARBA" id="ARBA00022692"/>
    </source>
</evidence>
<evidence type="ECO:0000256" key="8">
    <source>
        <dbReference type="PIRNR" id="PIRNR023381"/>
    </source>
</evidence>
<dbReference type="OrthoDB" id="271506at2759"/>
<dbReference type="PANTHER" id="PTHR12226:SF2">
    <property type="entry name" value="MANNOSE-P-DOLICHOL UTILIZATION DEFECT 1 PROTEIN"/>
    <property type="match status" value="1"/>
</dbReference>
<dbReference type="Pfam" id="PF04193">
    <property type="entry name" value="PQ-loop"/>
    <property type="match status" value="2"/>
</dbReference>
<comment type="subcellular location">
    <subcellularLocation>
        <location evidence="1 8">Membrane</location>
        <topology evidence="1 8">Multi-pass membrane protein</topology>
    </subcellularLocation>
</comment>
<evidence type="ECO:0000313" key="11">
    <source>
        <dbReference type="Proteomes" id="UP000761534"/>
    </source>
</evidence>
<keyword evidence="4" id="KW-0677">Repeat</keyword>
<comment type="similarity">
    <text evidence="7 8">Belongs to the MPDU1 (TC 2.A.43.3) family.</text>
</comment>
<dbReference type="GO" id="GO:0016020">
    <property type="term" value="C:membrane"/>
    <property type="evidence" value="ECO:0007669"/>
    <property type="project" value="UniProtKB-SubCell"/>
</dbReference>
<dbReference type="InterPro" id="IPR016817">
    <property type="entry name" value="MannP-dilichol_defect-1"/>
</dbReference>
<feature type="transmembrane region" description="Helical" evidence="9">
    <location>
        <begin position="235"/>
        <end position="256"/>
    </location>
</feature>
<feature type="transmembrane region" description="Helical" evidence="9">
    <location>
        <begin position="89"/>
        <end position="112"/>
    </location>
</feature>
<keyword evidence="6 8" id="KW-0472">Membrane</keyword>
<evidence type="ECO:0000256" key="1">
    <source>
        <dbReference type="ARBA" id="ARBA00004141"/>
    </source>
</evidence>
<reference evidence="10" key="1">
    <citation type="journal article" date="2019" name="G3 (Bethesda)">
        <title>Genome Assemblies of Two Rare Opportunistic Yeast Pathogens: Diutina rugosa (syn. Candida rugosa) and Trichomonascus ciferrii (syn. Candida ciferrii).</title>
        <authorList>
            <person name="Mixao V."/>
            <person name="Saus E."/>
            <person name="Hansen A.P."/>
            <person name="Lass-Florl C."/>
            <person name="Gabaldon T."/>
        </authorList>
    </citation>
    <scope>NUCLEOTIDE SEQUENCE</scope>
    <source>
        <strain evidence="10">CBS 4856</strain>
    </source>
</reference>
<feature type="transmembrane region" description="Helical" evidence="9">
    <location>
        <begin position="206"/>
        <end position="223"/>
    </location>
</feature>
<organism evidence="10 11">
    <name type="scientific">Trichomonascus ciferrii</name>
    <dbReference type="NCBI Taxonomy" id="44093"/>
    <lineage>
        <taxon>Eukaryota</taxon>
        <taxon>Fungi</taxon>
        <taxon>Dikarya</taxon>
        <taxon>Ascomycota</taxon>
        <taxon>Saccharomycotina</taxon>
        <taxon>Dipodascomycetes</taxon>
        <taxon>Dipodascales</taxon>
        <taxon>Trichomonascaceae</taxon>
        <taxon>Trichomonascus</taxon>
        <taxon>Trichomonascus ciferrii complex</taxon>
    </lineage>
</organism>
<dbReference type="AlphaFoldDB" id="A0A642V1X5"/>
<comment type="caution">
    <text evidence="10">The sequence shown here is derived from an EMBL/GenBank/DDBJ whole genome shotgun (WGS) entry which is preliminary data.</text>
</comment>
<dbReference type="VEuPathDB" id="FungiDB:TRICI_004178"/>
<dbReference type="Gene3D" id="1.20.1280.290">
    <property type="match status" value="2"/>
</dbReference>
<keyword evidence="11" id="KW-1185">Reference proteome</keyword>
<name>A0A642V1X5_9ASCO</name>
<proteinExistence type="inferred from homology"/>
<accession>A0A642V1X5</accession>
<evidence type="ECO:0000256" key="4">
    <source>
        <dbReference type="ARBA" id="ARBA00022737"/>
    </source>
</evidence>
<keyword evidence="3 8" id="KW-0812">Transmembrane</keyword>
<evidence type="ECO:0000313" key="10">
    <source>
        <dbReference type="EMBL" id="KAA8910380.1"/>
    </source>
</evidence>
<dbReference type="EMBL" id="SWFS01000317">
    <property type="protein sequence ID" value="KAA8910380.1"/>
    <property type="molecule type" value="Genomic_DNA"/>
</dbReference>
<feature type="transmembrane region" description="Helical" evidence="9">
    <location>
        <begin position="124"/>
        <end position="141"/>
    </location>
</feature>
<evidence type="ECO:0000256" key="5">
    <source>
        <dbReference type="ARBA" id="ARBA00022989"/>
    </source>
</evidence>
<keyword evidence="2" id="KW-0813">Transport</keyword>
<keyword evidence="5 8" id="KW-1133">Transmembrane helix</keyword>